<evidence type="ECO:0000256" key="1">
    <source>
        <dbReference type="SAM" id="MobiDB-lite"/>
    </source>
</evidence>
<feature type="compositionally biased region" description="Acidic residues" evidence="1">
    <location>
        <begin position="58"/>
        <end position="80"/>
    </location>
</feature>
<accession>A0ABY7K4T1</accession>
<proteinExistence type="predicted"/>
<reference evidence="2" key="1">
    <citation type="submission" date="2022-05" db="EMBL/GenBank/DDBJ databases">
        <title>Jatrophihabitans sp. SB3-54 whole genome sequence.</title>
        <authorList>
            <person name="Suh M.K."/>
            <person name="Eom M.K."/>
            <person name="Kim J.S."/>
            <person name="Kim H.S."/>
            <person name="Do H.E."/>
            <person name="Shin Y.K."/>
            <person name="Lee J.-S."/>
        </authorList>
    </citation>
    <scope>NUCLEOTIDE SEQUENCE</scope>
    <source>
        <strain evidence="2">SB3-54</strain>
    </source>
</reference>
<evidence type="ECO:0000313" key="3">
    <source>
        <dbReference type="Proteomes" id="UP001164693"/>
    </source>
</evidence>
<dbReference type="EMBL" id="CP097463">
    <property type="protein sequence ID" value="WAX58903.1"/>
    <property type="molecule type" value="Genomic_DNA"/>
</dbReference>
<dbReference type="Proteomes" id="UP001164693">
    <property type="component" value="Chromosome"/>
</dbReference>
<dbReference type="RefSeq" id="WP_269445444.1">
    <property type="nucleotide sequence ID" value="NZ_CP097463.1"/>
</dbReference>
<evidence type="ECO:0000313" key="2">
    <source>
        <dbReference type="EMBL" id="WAX58903.1"/>
    </source>
</evidence>
<sequence length="143" mass="14067">MNASSTRGRSGSGTARTVEQVVCAGAGPLPRALVRVAGLEAPPGAAVDRAGLELADDDVADDDVADDDVADDDAAAEDAAPDAITLADRAAGDAGRCDEPVHPARAAATTQASATGHGRVGITAGLPRAAAPRSLPGTRPARP</sequence>
<feature type="compositionally biased region" description="Low complexity" evidence="1">
    <location>
        <begin position="81"/>
        <end position="94"/>
    </location>
</feature>
<feature type="compositionally biased region" description="Low complexity" evidence="1">
    <location>
        <begin position="104"/>
        <end position="115"/>
    </location>
</feature>
<gene>
    <name evidence="2" type="ORF">M6B22_09105</name>
</gene>
<feature type="region of interest" description="Disordered" evidence="1">
    <location>
        <begin position="58"/>
        <end position="143"/>
    </location>
</feature>
<name>A0ABY7K4T1_9ACTN</name>
<keyword evidence="3" id="KW-1185">Reference proteome</keyword>
<organism evidence="2 3">
    <name type="scientific">Jatrophihabitans cynanchi</name>
    <dbReference type="NCBI Taxonomy" id="2944128"/>
    <lineage>
        <taxon>Bacteria</taxon>
        <taxon>Bacillati</taxon>
        <taxon>Actinomycetota</taxon>
        <taxon>Actinomycetes</taxon>
        <taxon>Jatrophihabitantales</taxon>
        <taxon>Jatrophihabitantaceae</taxon>
        <taxon>Jatrophihabitans</taxon>
    </lineage>
</organism>
<protein>
    <submittedName>
        <fullName evidence="2">Uncharacterized protein</fullName>
    </submittedName>
</protein>